<name>A0AB34G272_9HYPO</name>
<feature type="compositionally biased region" description="Polar residues" evidence="1">
    <location>
        <begin position="94"/>
        <end position="110"/>
    </location>
</feature>
<dbReference type="AlphaFoldDB" id="A0AB34G272"/>
<gene>
    <name evidence="3" type="ORF">O9K51_00485</name>
</gene>
<dbReference type="Proteomes" id="UP001163105">
    <property type="component" value="Unassembled WGS sequence"/>
</dbReference>
<evidence type="ECO:0000256" key="2">
    <source>
        <dbReference type="SAM" id="Phobius"/>
    </source>
</evidence>
<accession>A0AB34G272</accession>
<evidence type="ECO:0000313" key="3">
    <source>
        <dbReference type="EMBL" id="KAJ6445722.1"/>
    </source>
</evidence>
<feature type="compositionally biased region" description="Polar residues" evidence="1">
    <location>
        <begin position="250"/>
        <end position="261"/>
    </location>
</feature>
<reference evidence="3" key="1">
    <citation type="submission" date="2023-01" db="EMBL/GenBank/DDBJ databases">
        <title>The growth and conidiation of Purpureocillium lavendulum are regulated by nitrogen source and histone H3K14 acetylation.</title>
        <authorList>
            <person name="Tang P."/>
            <person name="Han J."/>
            <person name="Zhang C."/>
            <person name="Tang P."/>
            <person name="Qi F."/>
            <person name="Zhang K."/>
            <person name="Liang L."/>
        </authorList>
    </citation>
    <scope>NUCLEOTIDE SEQUENCE</scope>
    <source>
        <strain evidence="3">YMF1.00683</strain>
    </source>
</reference>
<keyword evidence="4" id="KW-1185">Reference proteome</keyword>
<evidence type="ECO:0000313" key="4">
    <source>
        <dbReference type="Proteomes" id="UP001163105"/>
    </source>
</evidence>
<feature type="transmembrane region" description="Helical" evidence="2">
    <location>
        <begin position="15"/>
        <end position="38"/>
    </location>
</feature>
<sequence>MDDTDADSGVSRRTLTIILATAIPSVVLIVAIVTVLCCRRRARKARLFDRGITPIGDEEIESWKRSRMARGHHGQEEKVQAPTTPPQRHDSKYRSQAGNQGHRATTSASSVQKPAAVIVYQTARVSEDVPISSPPNAKRSFDVGPTPVLARAPNSRPGLTDETVQGEDAFVVTQIKRNPSRLAKAPPPSAGSSPPRHHGRSKSTRATMTGTTGGQDLWYGQPPECPLPPRRSADMPFPPSPSYRGGGQAGTYSSRSTPQRTSFDDDDGEQHYLGGLSPRPLIHQSEIGRAIG</sequence>
<keyword evidence="2" id="KW-0812">Transmembrane</keyword>
<feature type="region of interest" description="Disordered" evidence="1">
    <location>
        <begin position="129"/>
        <end position="292"/>
    </location>
</feature>
<evidence type="ECO:0000256" key="1">
    <source>
        <dbReference type="SAM" id="MobiDB-lite"/>
    </source>
</evidence>
<organism evidence="3 4">
    <name type="scientific">Purpureocillium lavendulum</name>
    <dbReference type="NCBI Taxonomy" id="1247861"/>
    <lineage>
        <taxon>Eukaryota</taxon>
        <taxon>Fungi</taxon>
        <taxon>Dikarya</taxon>
        <taxon>Ascomycota</taxon>
        <taxon>Pezizomycotina</taxon>
        <taxon>Sordariomycetes</taxon>
        <taxon>Hypocreomycetidae</taxon>
        <taxon>Hypocreales</taxon>
        <taxon>Ophiocordycipitaceae</taxon>
        <taxon>Purpureocillium</taxon>
    </lineage>
</organism>
<dbReference type="EMBL" id="JAQHRD010000001">
    <property type="protein sequence ID" value="KAJ6445722.1"/>
    <property type="molecule type" value="Genomic_DNA"/>
</dbReference>
<proteinExistence type="predicted"/>
<feature type="region of interest" description="Disordered" evidence="1">
    <location>
        <begin position="65"/>
        <end position="110"/>
    </location>
</feature>
<keyword evidence="2" id="KW-0472">Membrane</keyword>
<protein>
    <submittedName>
        <fullName evidence="3">GMP synthase</fullName>
    </submittedName>
</protein>
<comment type="caution">
    <text evidence="3">The sequence shown here is derived from an EMBL/GenBank/DDBJ whole genome shotgun (WGS) entry which is preliminary data.</text>
</comment>
<keyword evidence="2" id="KW-1133">Transmembrane helix</keyword>